<dbReference type="InterPro" id="IPR008271">
    <property type="entry name" value="Ser/Thr_kinase_AS"/>
</dbReference>
<evidence type="ECO:0000313" key="7">
    <source>
        <dbReference type="EMBL" id="OXA42041.1"/>
    </source>
</evidence>
<evidence type="ECO:0000256" key="3">
    <source>
        <dbReference type="ARBA" id="ARBA00022777"/>
    </source>
</evidence>
<dbReference type="PROSITE" id="PS00108">
    <property type="entry name" value="PROTEIN_KINASE_ST"/>
    <property type="match status" value="1"/>
</dbReference>
<gene>
    <name evidence="7" type="ORF">Fcan01_23069</name>
</gene>
<comment type="similarity">
    <text evidence="5">Belongs to the protein kinase superfamily. Ser/Thr protein kinase family. GCN2 subfamily.</text>
</comment>
<sequence length="1333" mass="151817">MDPQNSETSLNNHINISFLKNHFKNLSGSFGNFRADRTHFDGGPLDTVEFNNSEGLPEFKKTYQIKIIPYSLLLEIKLNRVTKLCHPNILAYYNVWTTLLNNSNDPWEEKDDTNSTKMEKRPFLLIQIEYFSDLNLETFLSSRPPAQSAEILSKYYAQNQQIFTQCLDAFVYLELAGIVHGNLKLENILIRPGLGEAVEVKLAGLDKFTDENDLDTADDFILPRQEYSVGEPARDSYALAIVLISLLVCPKQNGESLAEAVAEVVLSLIDPRILVGLENYSVECDWILKMTKIAKYLRPKFSKVKSMTNTVSGYRKLVDREALKSKVVRVEILLKAARRVELDENLDREFYIGVEDFKEIDEELQPWASSSITEIKFAEPEEPELIQEQLRQLEEIKESKEFEDLDLLNSYRIEVESSLISLKLQSITANSPLDFKARADLEIYLAKIEQIIIAQVNILKLSPTMDLQVLKNIVTQAKILTRLGRTRESRENWDKGRRLFFTVGLVTEKQCKLKFDQGFREFQMALGEREDFMMERQLRWITVNGRQLKSIKTNMKRHFCTMLHEGAPVLDISDDMLIDNLVLLKNWEGEDSPCYNSVLEQLAAENRDKYRPTPELRQGIFPLHSQQSVLKTDFNLDQVLGGGAYGKVYKGIKLANTDDKFDVVEFTEGSPEFMKEFAIKIIPFGEISEATLSLHLIHPNIASTYNVWSDGYNPDPRFECASSSSALASTSTSSYASSGSYPHPNLDDPNNFKSLKNLVIQQELCTGRTLLDFLQNRNPTPDEQTKSTYYAETKLIFPQLLEALVYLEVKDIAHGDLKPDNIIITVLNGMIVPKILDFGKANPTIPFAFDESDDILKRSVENRRRYISPEQGKVENSESSNTFGANHKSNVYSLGLMLIPMLVQFKFVFNQKIQELISSDLNLCIQEARKVVPERKFPKTLDSYPAEFEWIQAMLDHDYHTRPAASEVKLMVRKCLGYGTAVQESISSSSVTNVHAILTKVIEDSASTCKYETMKIEKEIRKPITKQGAIEECISNDLKRYVIQNLHQIVRILKADDEITINAFRNAVKMRLCPTKDLKYLVHLYLYKIEDELTKSHELYLEFATVLGEISKISKPPIDQTKQFVGNMFEAGITMDNMVYPDVLDETMSTRSHSGFWRFTLTKPKNREEIETDLGNLSTVDFSKASGTEGMFPKVDNLSARLRMLNKLGRRDEMGGIIEEIHDSLNLAEIYDELHSTQLQNSSKLLKSLGIKDTMSLTEEITEAESILKELVGPANMKKEELIFVNHLGCKCTLCRSMTEESNNLMATKMLGLSATLAEEDLLIEMGDMDELD</sequence>
<keyword evidence="4" id="KW-0067">ATP-binding</keyword>
<dbReference type="InterPro" id="IPR050339">
    <property type="entry name" value="CC_SR_Kinase"/>
</dbReference>
<dbReference type="OrthoDB" id="63989at2759"/>
<dbReference type="STRING" id="158441.A0A226DBM6"/>
<keyword evidence="3 7" id="KW-0418">Kinase</keyword>
<dbReference type="InterPro" id="IPR011009">
    <property type="entry name" value="Kinase-like_dom_sf"/>
</dbReference>
<keyword evidence="2" id="KW-0547">Nucleotide-binding</keyword>
<evidence type="ECO:0000256" key="5">
    <source>
        <dbReference type="ARBA" id="ARBA00037982"/>
    </source>
</evidence>
<dbReference type="Gene3D" id="1.10.510.10">
    <property type="entry name" value="Transferase(Phosphotransferase) domain 1"/>
    <property type="match status" value="2"/>
</dbReference>
<evidence type="ECO:0000256" key="2">
    <source>
        <dbReference type="ARBA" id="ARBA00022741"/>
    </source>
</evidence>
<accession>A0A226DBM6</accession>
<dbReference type="PROSITE" id="PS50011">
    <property type="entry name" value="PROTEIN_KINASE_DOM"/>
    <property type="match status" value="2"/>
</dbReference>
<dbReference type="Proteomes" id="UP000198287">
    <property type="component" value="Unassembled WGS sequence"/>
</dbReference>
<dbReference type="SMART" id="SM00220">
    <property type="entry name" value="S_TKc"/>
    <property type="match status" value="1"/>
</dbReference>
<evidence type="ECO:0000259" key="6">
    <source>
        <dbReference type="PROSITE" id="PS50011"/>
    </source>
</evidence>
<name>A0A226DBM6_FOLCA</name>
<evidence type="ECO:0000313" key="8">
    <source>
        <dbReference type="Proteomes" id="UP000198287"/>
    </source>
</evidence>
<evidence type="ECO:0000256" key="4">
    <source>
        <dbReference type="ARBA" id="ARBA00022840"/>
    </source>
</evidence>
<dbReference type="Gene3D" id="3.30.200.20">
    <property type="entry name" value="Phosphorylase Kinase, domain 1"/>
    <property type="match status" value="1"/>
</dbReference>
<feature type="domain" description="Protein kinase" evidence="6">
    <location>
        <begin position="19"/>
        <end position="351"/>
    </location>
</feature>
<keyword evidence="1" id="KW-0808">Transferase</keyword>
<dbReference type="PANTHER" id="PTHR11042">
    <property type="entry name" value="EUKARYOTIC TRANSLATION INITIATION FACTOR 2-ALPHA KINASE EIF2-ALPHA KINASE -RELATED"/>
    <property type="match status" value="1"/>
</dbReference>
<dbReference type="Pfam" id="PF00069">
    <property type="entry name" value="Pkinase"/>
    <property type="match status" value="1"/>
</dbReference>
<dbReference type="GO" id="GO:0005737">
    <property type="term" value="C:cytoplasm"/>
    <property type="evidence" value="ECO:0007669"/>
    <property type="project" value="TreeGrafter"/>
</dbReference>
<dbReference type="GO" id="GO:0005634">
    <property type="term" value="C:nucleus"/>
    <property type="evidence" value="ECO:0007669"/>
    <property type="project" value="TreeGrafter"/>
</dbReference>
<dbReference type="EMBL" id="LNIX01000027">
    <property type="protein sequence ID" value="OXA42041.1"/>
    <property type="molecule type" value="Genomic_DNA"/>
</dbReference>
<dbReference type="InterPro" id="IPR000719">
    <property type="entry name" value="Prot_kinase_dom"/>
</dbReference>
<comment type="caution">
    <text evidence="7">The sequence shown here is derived from an EMBL/GenBank/DDBJ whole genome shotgun (WGS) entry which is preliminary data.</text>
</comment>
<proteinExistence type="inferred from homology"/>
<dbReference type="GO" id="GO:0004672">
    <property type="term" value="F:protein kinase activity"/>
    <property type="evidence" value="ECO:0007669"/>
    <property type="project" value="InterPro"/>
</dbReference>
<protein>
    <submittedName>
        <fullName evidence="7">Serine/threonine-protein kinase GCN2</fullName>
    </submittedName>
</protein>
<feature type="domain" description="Protein kinase" evidence="6">
    <location>
        <begin position="634"/>
        <end position="976"/>
    </location>
</feature>
<dbReference type="GO" id="GO:0005524">
    <property type="term" value="F:ATP binding"/>
    <property type="evidence" value="ECO:0007669"/>
    <property type="project" value="UniProtKB-KW"/>
</dbReference>
<dbReference type="SUPFAM" id="SSF56112">
    <property type="entry name" value="Protein kinase-like (PK-like)"/>
    <property type="match status" value="2"/>
</dbReference>
<reference evidence="7 8" key="1">
    <citation type="submission" date="2015-12" db="EMBL/GenBank/DDBJ databases">
        <title>The genome of Folsomia candida.</title>
        <authorList>
            <person name="Faddeeva A."/>
            <person name="Derks M.F."/>
            <person name="Anvar Y."/>
            <person name="Smit S."/>
            <person name="Van Straalen N."/>
            <person name="Roelofs D."/>
        </authorList>
    </citation>
    <scope>NUCLEOTIDE SEQUENCE [LARGE SCALE GENOMIC DNA]</scope>
    <source>
        <strain evidence="7 8">VU population</strain>
        <tissue evidence="7">Whole body</tissue>
    </source>
</reference>
<organism evidence="7 8">
    <name type="scientific">Folsomia candida</name>
    <name type="common">Springtail</name>
    <dbReference type="NCBI Taxonomy" id="158441"/>
    <lineage>
        <taxon>Eukaryota</taxon>
        <taxon>Metazoa</taxon>
        <taxon>Ecdysozoa</taxon>
        <taxon>Arthropoda</taxon>
        <taxon>Hexapoda</taxon>
        <taxon>Collembola</taxon>
        <taxon>Entomobryomorpha</taxon>
        <taxon>Isotomoidea</taxon>
        <taxon>Isotomidae</taxon>
        <taxon>Proisotominae</taxon>
        <taxon>Folsomia</taxon>
    </lineage>
</organism>
<keyword evidence="8" id="KW-1185">Reference proteome</keyword>
<evidence type="ECO:0000256" key="1">
    <source>
        <dbReference type="ARBA" id="ARBA00022679"/>
    </source>
</evidence>